<comment type="caution">
    <text evidence="3">The sequence shown here is derived from an EMBL/GenBank/DDBJ whole genome shotgun (WGS) entry which is preliminary data.</text>
</comment>
<accession>A0A507AQS5</accession>
<reference evidence="3 4" key="1">
    <citation type="submission" date="2019-06" db="EMBL/GenBank/DDBJ databases">
        <title>Draft genome sequence of the filamentous fungus Phialemoniopsis curvata isolated from diesel fuel.</title>
        <authorList>
            <person name="Varaljay V.A."/>
            <person name="Lyon W.J."/>
            <person name="Crouch A.L."/>
            <person name="Drake C.E."/>
            <person name="Hollomon J.M."/>
            <person name="Nadeau L.J."/>
            <person name="Nunn H.S."/>
            <person name="Stevenson B.S."/>
            <person name="Bojanowski C.L."/>
            <person name="Crookes-Goodson W.J."/>
        </authorList>
    </citation>
    <scope>NUCLEOTIDE SEQUENCE [LARGE SCALE GENOMIC DNA]</scope>
    <source>
        <strain evidence="3 4">D216</strain>
    </source>
</reference>
<evidence type="ECO:0000313" key="3">
    <source>
        <dbReference type="EMBL" id="TPX07238.1"/>
    </source>
</evidence>
<feature type="compositionally biased region" description="Basic and acidic residues" evidence="2">
    <location>
        <begin position="626"/>
        <end position="637"/>
    </location>
</feature>
<feature type="coiled-coil region" evidence="1">
    <location>
        <begin position="304"/>
        <end position="345"/>
    </location>
</feature>
<sequence>MPQSAASFLPRLSLSRGDGPSLPLFNSRRSLRSKPSEYDLAELSPRPEQSLLWPEPAQDRRADRTPSPAAKMKRQVLFAGPPPPIATSTLLYRDEETRVEALPRYGGPPNHTASLGDTLRSVFLDRPPPEPPREVSSGFDADSVWRNIQRRERAIQKDLQRLLDVQAAGLSAGLGRSLDKSPSLTPSSASDAGRSTPTSTYHTPRSQFHSTESSMRMSRQGDVIPVRQPRSKPMGLRSARAALARNMALLADLKVEEDANLADALSTRKRALAQLRKMSVRRDGIADKLRALENADDDPLTRDLALLNDEHRSVSTEISELEAKLAGLHNRKRVLEEQIEDLSNQRESGLSGYRGALKEAEEHVAATLTRPPVRPLDLEVFGRGADGAEINGADDAALSGAEFMRLRPTRRTIAMAREWWEGEVRILEQRKAAVDQERAALEDGAGVWRDCVKLVTDFESSLRRQMKQQSTSSEDSDEAADSPEQRMRGQLSDMGAVIKSLDLHLVAAENKGWNLLICAIGAELEAFKEAEGMFREALREAGYSGGPDEEDRTPRLGRSASEIKADRDAMGSQHLVDTRDDGDDDDPGAESSDNEVPADLLVSHHDPRGGGARHDSMSSDAAATDTDAHDRGEHSENEVPPEFLAEHHHDD</sequence>
<evidence type="ECO:0008006" key="5">
    <source>
        <dbReference type="Google" id="ProtNLM"/>
    </source>
</evidence>
<gene>
    <name evidence="3" type="ORF">E0L32_010832</name>
</gene>
<feature type="compositionally biased region" description="Basic and acidic residues" evidence="2">
    <location>
        <begin position="602"/>
        <end position="617"/>
    </location>
</feature>
<feature type="region of interest" description="Disordered" evidence="2">
    <location>
        <begin position="174"/>
        <end position="219"/>
    </location>
</feature>
<dbReference type="InParanoid" id="A0A507AQS5"/>
<organism evidence="3 4">
    <name type="scientific">Thyridium curvatum</name>
    <dbReference type="NCBI Taxonomy" id="1093900"/>
    <lineage>
        <taxon>Eukaryota</taxon>
        <taxon>Fungi</taxon>
        <taxon>Dikarya</taxon>
        <taxon>Ascomycota</taxon>
        <taxon>Pezizomycotina</taxon>
        <taxon>Sordariomycetes</taxon>
        <taxon>Sordariomycetidae</taxon>
        <taxon>Thyridiales</taxon>
        <taxon>Thyridiaceae</taxon>
        <taxon>Thyridium</taxon>
    </lineage>
</organism>
<evidence type="ECO:0000256" key="1">
    <source>
        <dbReference type="SAM" id="Coils"/>
    </source>
</evidence>
<dbReference type="OrthoDB" id="5342758at2759"/>
<evidence type="ECO:0000313" key="4">
    <source>
        <dbReference type="Proteomes" id="UP000319257"/>
    </source>
</evidence>
<evidence type="ECO:0000256" key="2">
    <source>
        <dbReference type="SAM" id="MobiDB-lite"/>
    </source>
</evidence>
<dbReference type="STRING" id="1093900.A0A507AQS5"/>
<feature type="region of interest" description="Disordered" evidence="2">
    <location>
        <begin position="463"/>
        <end position="488"/>
    </location>
</feature>
<dbReference type="EMBL" id="SKBQ01000092">
    <property type="protein sequence ID" value="TPX07238.1"/>
    <property type="molecule type" value="Genomic_DNA"/>
</dbReference>
<protein>
    <recommendedName>
        <fullName evidence="5">Autophagy-related protein 28</fullName>
    </recommendedName>
</protein>
<name>A0A507AQS5_9PEZI</name>
<dbReference type="GeneID" id="41978279"/>
<dbReference type="AlphaFoldDB" id="A0A507AQS5"/>
<keyword evidence="4" id="KW-1185">Reference proteome</keyword>
<dbReference type="RefSeq" id="XP_030988949.1">
    <property type="nucleotide sequence ID" value="XM_031133493.1"/>
</dbReference>
<proteinExistence type="predicted"/>
<keyword evidence="1" id="KW-0175">Coiled coil</keyword>
<feature type="compositionally biased region" description="Polar residues" evidence="2">
    <location>
        <begin position="180"/>
        <end position="217"/>
    </location>
</feature>
<feature type="region of interest" description="Disordered" evidence="2">
    <location>
        <begin position="1"/>
        <end position="70"/>
    </location>
</feature>
<dbReference type="Proteomes" id="UP000319257">
    <property type="component" value="Unassembled WGS sequence"/>
</dbReference>
<feature type="region of interest" description="Disordered" evidence="2">
    <location>
        <begin position="541"/>
        <end position="651"/>
    </location>
</feature>